<feature type="binding site" evidence="8">
    <location>
        <position position="14"/>
    </location>
    <ligand>
        <name>tRNA</name>
        <dbReference type="ChEBI" id="CHEBI:17843"/>
    </ligand>
</feature>
<dbReference type="NCBIfam" id="TIGR00447">
    <property type="entry name" value="pth"/>
    <property type="match status" value="1"/>
</dbReference>
<evidence type="ECO:0000256" key="8">
    <source>
        <dbReference type="HAMAP-Rule" id="MF_00083"/>
    </source>
</evidence>
<feature type="site" description="Discriminates between blocked and unblocked aminoacyl-tRNA" evidence="8">
    <location>
        <position position="9"/>
    </location>
</feature>
<comment type="caution">
    <text evidence="11">The sequence shown here is derived from an EMBL/GenBank/DDBJ whole genome shotgun (WGS) entry which is preliminary data.</text>
</comment>
<comment type="function">
    <text evidence="8">Catalyzes the release of premature peptidyl moieties from peptidyl-tRNA molecules trapped in stalled 50S ribosomal subunits, and thus maintains levels of free tRNAs and 50S ribosomes.</text>
</comment>
<dbReference type="GO" id="GO:0006515">
    <property type="term" value="P:protein quality control for misfolded or incompletely synthesized proteins"/>
    <property type="evidence" value="ECO:0007669"/>
    <property type="project" value="UniProtKB-UniRule"/>
</dbReference>
<dbReference type="Gene3D" id="3.40.50.1470">
    <property type="entry name" value="Peptidyl-tRNA hydrolase"/>
    <property type="match status" value="1"/>
</dbReference>
<dbReference type="HAMAP" id="MF_00083">
    <property type="entry name" value="Pept_tRNA_hydro_bact"/>
    <property type="match status" value="1"/>
</dbReference>
<comment type="catalytic activity">
    <reaction evidence="6 8 9">
        <text>an N-acyl-L-alpha-aminoacyl-tRNA + H2O = an N-acyl-L-amino acid + a tRNA + H(+)</text>
        <dbReference type="Rhea" id="RHEA:54448"/>
        <dbReference type="Rhea" id="RHEA-COMP:10123"/>
        <dbReference type="Rhea" id="RHEA-COMP:13883"/>
        <dbReference type="ChEBI" id="CHEBI:15377"/>
        <dbReference type="ChEBI" id="CHEBI:15378"/>
        <dbReference type="ChEBI" id="CHEBI:59874"/>
        <dbReference type="ChEBI" id="CHEBI:78442"/>
        <dbReference type="ChEBI" id="CHEBI:138191"/>
        <dbReference type="EC" id="3.1.1.29"/>
    </reaction>
</comment>
<dbReference type="PROSITE" id="PS01195">
    <property type="entry name" value="PEPT_TRNA_HYDROL_1"/>
    <property type="match status" value="1"/>
</dbReference>
<dbReference type="SUPFAM" id="SSF53178">
    <property type="entry name" value="Peptidyl-tRNA hydrolase-like"/>
    <property type="match status" value="1"/>
</dbReference>
<feature type="active site" description="Proton acceptor" evidence="8">
    <location>
        <position position="19"/>
    </location>
</feature>
<dbReference type="InterPro" id="IPR036416">
    <property type="entry name" value="Pept_tRNA_hydro_sf"/>
</dbReference>
<comment type="subcellular location">
    <subcellularLocation>
        <location evidence="8">Cytoplasm</location>
    </subcellularLocation>
</comment>
<comment type="similarity">
    <text evidence="5 8 10">Belongs to the PTH family.</text>
</comment>
<dbReference type="EC" id="3.1.1.29" evidence="1 8"/>
<evidence type="ECO:0000256" key="10">
    <source>
        <dbReference type="RuleBase" id="RU004320"/>
    </source>
</evidence>
<feature type="binding site" evidence="8">
    <location>
        <position position="113"/>
    </location>
    <ligand>
        <name>tRNA</name>
        <dbReference type="ChEBI" id="CHEBI:17843"/>
    </ligand>
</feature>
<evidence type="ECO:0000256" key="7">
    <source>
        <dbReference type="ARBA" id="ARBA00050038"/>
    </source>
</evidence>
<feature type="binding site" evidence="8">
    <location>
        <position position="64"/>
    </location>
    <ligand>
        <name>tRNA</name>
        <dbReference type="ChEBI" id="CHEBI:17843"/>
    </ligand>
</feature>
<reference evidence="11" key="2">
    <citation type="submission" date="2021-09" db="EMBL/GenBank/DDBJ databases">
        <authorList>
            <person name="Gilroy R."/>
        </authorList>
    </citation>
    <scope>NUCLEOTIDE SEQUENCE</scope>
    <source>
        <strain evidence="11">USAMLcec4-12693</strain>
    </source>
</reference>
<dbReference type="InterPro" id="IPR018171">
    <property type="entry name" value="Pept_tRNA_hydro_CS"/>
</dbReference>
<dbReference type="PANTHER" id="PTHR17224:SF1">
    <property type="entry name" value="PEPTIDYL-TRNA HYDROLASE"/>
    <property type="match status" value="1"/>
</dbReference>
<dbReference type="GO" id="GO:0004045">
    <property type="term" value="F:peptidyl-tRNA hydrolase activity"/>
    <property type="evidence" value="ECO:0007669"/>
    <property type="project" value="UniProtKB-UniRule"/>
</dbReference>
<proteinExistence type="inferred from homology"/>
<dbReference type="GO" id="GO:0072344">
    <property type="term" value="P:rescue of stalled ribosome"/>
    <property type="evidence" value="ECO:0007669"/>
    <property type="project" value="UniProtKB-UniRule"/>
</dbReference>
<protein>
    <recommendedName>
        <fullName evidence="7 8">Peptidyl-tRNA hydrolase</fullName>
        <shortName evidence="8">Pth</shortName>
        <ecNumber evidence="1 8">3.1.1.29</ecNumber>
    </recommendedName>
</protein>
<reference evidence="11" key="1">
    <citation type="journal article" date="2021" name="PeerJ">
        <title>Extensive microbial diversity within the chicken gut microbiome revealed by metagenomics and culture.</title>
        <authorList>
            <person name="Gilroy R."/>
            <person name="Ravi A."/>
            <person name="Getino M."/>
            <person name="Pursley I."/>
            <person name="Horton D.L."/>
            <person name="Alikhan N.F."/>
            <person name="Baker D."/>
            <person name="Gharbi K."/>
            <person name="Hall N."/>
            <person name="Watson M."/>
            <person name="Adriaenssens E.M."/>
            <person name="Foster-Nyarko E."/>
            <person name="Jarju S."/>
            <person name="Secka A."/>
            <person name="Antonio M."/>
            <person name="Oren A."/>
            <person name="Chaudhuri R.R."/>
            <person name="La Ragione R."/>
            <person name="Hildebrand F."/>
            <person name="Pallen M.J."/>
        </authorList>
    </citation>
    <scope>NUCLEOTIDE SEQUENCE</scope>
    <source>
        <strain evidence="11">USAMLcec4-12693</strain>
    </source>
</reference>
<dbReference type="FunFam" id="3.40.50.1470:FF:000001">
    <property type="entry name" value="Peptidyl-tRNA hydrolase"/>
    <property type="match status" value="1"/>
</dbReference>
<dbReference type="AlphaFoldDB" id="A0A9D2VWE8"/>
<evidence type="ECO:0000256" key="6">
    <source>
        <dbReference type="ARBA" id="ARBA00048707"/>
    </source>
</evidence>
<accession>A0A9D2VWE8</accession>
<gene>
    <name evidence="8 11" type="primary">pth</name>
    <name evidence="11" type="ORF">K8V39_01670</name>
</gene>
<feature type="binding site" evidence="8">
    <location>
        <position position="66"/>
    </location>
    <ligand>
        <name>tRNA</name>
        <dbReference type="ChEBI" id="CHEBI:17843"/>
    </ligand>
</feature>
<dbReference type="PANTHER" id="PTHR17224">
    <property type="entry name" value="PEPTIDYL-TRNA HYDROLASE"/>
    <property type="match status" value="1"/>
</dbReference>
<evidence type="ECO:0000256" key="9">
    <source>
        <dbReference type="RuleBase" id="RU000673"/>
    </source>
</evidence>
<evidence type="ECO:0000256" key="5">
    <source>
        <dbReference type="ARBA" id="ARBA00038063"/>
    </source>
</evidence>
<dbReference type="Proteomes" id="UP000813420">
    <property type="component" value="Unassembled WGS sequence"/>
</dbReference>
<dbReference type="PROSITE" id="PS01196">
    <property type="entry name" value="PEPT_TRNA_HYDROL_2"/>
    <property type="match status" value="1"/>
</dbReference>
<keyword evidence="2 8" id="KW-0820">tRNA-binding</keyword>
<sequence>MFIIAGLGNPTLQYRGTRHNVGFDVIDTLADKYNIAVETRKSRALIGKGIIAEQKVLLVKPQTYMNLSGESIGELVSYYKVDEEQELLVIYDDVSLDVGQLRIRRKGSAGGHNGIKDIIRHLGTDVFPRIKIGVGEKPKGYDLADYVLGHFSREEREMMEEGYQKAAEAVEMILAGELDEAMNVFNRKAKPKEAIE</sequence>
<dbReference type="EMBL" id="DYXE01000015">
    <property type="protein sequence ID" value="HJH48953.1"/>
    <property type="molecule type" value="Genomic_DNA"/>
</dbReference>
<comment type="function">
    <text evidence="8">Hydrolyzes ribosome-free peptidyl-tRNAs (with 1 or more amino acids incorporated), which drop off the ribosome during protein synthesis, or as a result of ribosome stalling.</text>
</comment>
<keyword evidence="8" id="KW-0963">Cytoplasm</keyword>
<evidence type="ECO:0000256" key="2">
    <source>
        <dbReference type="ARBA" id="ARBA00022555"/>
    </source>
</evidence>
<feature type="site" description="Stabilizes the basic form of H active site to accept a proton" evidence="8">
    <location>
        <position position="92"/>
    </location>
</feature>
<organism evidence="11 12">
    <name type="scientific">Merdimonas faecis</name>
    <dbReference type="NCBI Taxonomy" id="1653435"/>
    <lineage>
        <taxon>Bacteria</taxon>
        <taxon>Bacillati</taxon>
        <taxon>Bacillota</taxon>
        <taxon>Clostridia</taxon>
        <taxon>Lachnospirales</taxon>
        <taxon>Lachnospiraceae</taxon>
        <taxon>Merdimonas</taxon>
    </lineage>
</organism>
<keyword evidence="3 8" id="KW-0378">Hydrolase</keyword>
<evidence type="ECO:0000256" key="1">
    <source>
        <dbReference type="ARBA" id="ARBA00013260"/>
    </source>
</evidence>
<keyword evidence="4 8" id="KW-0694">RNA-binding</keyword>
<evidence type="ECO:0000256" key="3">
    <source>
        <dbReference type="ARBA" id="ARBA00022801"/>
    </source>
</evidence>
<dbReference type="GO" id="GO:0000049">
    <property type="term" value="F:tRNA binding"/>
    <property type="evidence" value="ECO:0007669"/>
    <property type="project" value="UniProtKB-UniRule"/>
</dbReference>
<evidence type="ECO:0000313" key="12">
    <source>
        <dbReference type="Proteomes" id="UP000813420"/>
    </source>
</evidence>
<evidence type="ECO:0000313" key="11">
    <source>
        <dbReference type="EMBL" id="HJH48953.1"/>
    </source>
</evidence>
<evidence type="ECO:0000256" key="4">
    <source>
        <dbReference type="ARBA" id="ARBA00022884"/>
    </source>
</evidence>
<dbReference type="GO" id="GO:0005737">
    <property type="term" value="C:cytoplasm"/>
    <property type="evidence" value="ECO:0007669"/>
    <property type="project" value="UniProtKB-SubCell"/>
</dbReference>
<dbReference type="CDD" id="cd00462">
    <property type="entry name" value="PTH"/>
    <property type="match status" value="1"/>
</dbReference>
<dbReference type="RefSeq" id="WP_277271544.1">
    <property type="nucleotide sequence ID" value="NZ_DYXE01000015.1"/>
</dbReference>
<dbReference type="Pfam" id="PF01195">
    <property type="entry name" value="Pept_tRNA_hydro"/>
    <property type="match status" value="1"/>
</dbReference>
<comment type="subunit">
    <text evidence="8">Monomer.</text>
</comment>
<dbReference type="InterPro" id="IPR001328">
    <property type="entry name" value="Pept_tRNA_hydro"/>
</dbReference>
<name>A0A9D2VWE8_9FIRM</name>